<reference evidence="5 7" key="1">
    <citation type="submission" date="2019-08" db="EMBL/GenBank/DDBJ databases">
        <title>Comparative genome analysis confer to the adaptation heavy metal polluted environment.</title>
        <authorList>
            <person name="Li Y."/>
        </authorList>
    </citation>
    <scope>NUCLEOTIDE SEQUENCE [LARGE SCALE GENOMIC DNA]</scope>
    <source>
        <strain evidence="5 7">P2</strain>
    </source>
</reference>
<accession>A0AAE6MHM9</accession>
<dbReference type="PROSITE" id="PS01124">
    <property type="entry name" value="HTH_ARAC_FAMILY_2"/>
    <property type="match status" value="1"/>
</dbReference>
<proteinExistence type="predicted"/>
<keyword evidence="3" id="KW-0804">Transcription</keyword>
<sequence>MVNKVINDFHSNLEGYFANEAARSGFPSVAYFAEKAFLSTNYFGDLVKHLTGKSATDYIQNYAITLAQQKLLNSTLTIGEISRSLGFEYPNYFAFFFRRKTGLSPTDYRKQSE</sequence>
<reference evidence="6 8" key="2">
    <citation type="submission" date="2021-03" db="EMBL/GenBank/DDBJ databases">
        <title>Mucilaginibacter strains isolated from gold and copper mining confer multi heavy-metal resistance.</title>
        <authorList>
            <person name="Li Y."/>
        </authorList>
    </citation>
    <scope>NUCLEOTIDE SEQUENCE [LARGE SCALE GENOMIC DNA]</scope>
    <source>
        <strain evidence="6 8">P2-4</strain>
    </source>
</reference>
<keyword evidence="8" id="KW-1185">Reference proteome</keyword>
<dbReference type="Proteomes" id="UP000663940">
    <property type="component" value="Chromosome"/>
</dbReference>
<dbReference type="PRINTS" id="PR00032">
    <property type="entry name" value="HTHARAC"/>
</dbReference>
<evidence type="ECO:0000256" key="3">
    <source>
        <dbReference type="ARBA" id="ARBA00023163"/>
    </source>
</evidence>
<evidence type="ECO:0000313" key="8">
    <source>
        <dbReference type="Proteomes" id="UP000663940"/>
    </source>
</evidence>
<dbReference type="InterPro" id="IPR018060">
    <property type="entry name" value="HTH_AraC"/>
</dbReference>
<evidence type="ECO:0000256" key="2">
    <source>
        <dbReference type="ARBA" id="ARBA00023125"/>
    </source>
</evidence>
<evidence type="ECO:0000313" key="6">
    <source>
        <dbReference type="EMBL" id="QTE47453.1"/>
    </source>
</evidence>
<evidence type="ECO:0000256" key="1">
    <source>
        <dbReference type="ARBA" id="ARBA00023015"/>
    </source>
</evidence>
<keyword evidence="2" id="KW-0238">DNA-binding</keyword>
<keyword evidence="1" id="KW-0805">Transcription regulation</keyword>
<dbReference type="RefSeq" id="WP_112652396.1">
    <property type="nucleotide sequence ID" value="NZ_CP043451.1"/>
</dbReference>
<protein>
    <submittedName>
        <fullName evidence="5">AraC family transcriptional regulator</fullName>
    </submittedName>
</protein>
<dbReference type="Pfam" id="PF12833">
    <property type="entry name" value="HTH_18"/>
    <property type="match status" value="1"/>
</dbReference>
<dbReference type="AlphaFoldDB" id="A0AAE6MHM9"/>
<dbReference type="PANTHER" id="PTHR43280">
    <property type="entry name" value="ARAC-FAMILY TRANSCRIPTIONAL REGULATOR"/>
    <property type="match status" value="1"/>
</dbReference>
<evidence type="ECO:0000259" key="4">
    <source>
        <dbReference type="PROSITE" id="PS01124"/>
    </source>
</evidence>
<feature type="domain" description="HTH araC/xylS-type" evidence="4">
    <location>
        <begin position="11"/>
        <end position="111"/>
    </location>
</feature>
<dbReference type="GO" id="GO:0043565">
    <property type="term" value="F:sequence-specific DNA binding"/>
    <property type="evidence" value="ECO:0007669"/>
    <property type="project" value="InterPro"/>
</dbReference>
<dbReference type="PANTHER" id="PTHR43280:SF32">
    <property type="entry name" value="TRANSCRIPTIONAL REGULATORY PROTEIN"/>
    <property type="match status" value="1"/>
</dbReference>
<name>A0AAE6MHM9_9SPHI</name>
<evidence type="ECO:0000313" key="7">
    <source>
        <dbReference type="Proteomes" id="UP000250557"/>
    </source>
</evidence>
<evidence type="ECO:0000313" key="5">
    <source>
        <dbReference type="EMBL" id="QEM03771.1"/>
    </source>
</evidence>
<organism evidence="5 7">
    <name type="scientific">Mucilaginibacter rubeus</name>
    <dbReference type="NCBI Taxonomy" id="2027860"/>
    <lineage>
        <taxon>Bacteria</taxon>
        <taxon>Pseudomonadati</taxon>
        <taxon>Bacteroidota</taxon>
        <taxon>Sphingobacteriia</taxon>
        <taxon>Sphingobacteriales</taxon>
        <taxon>Sphingobacteriaceae</taxon>
        <taxon>Mucilaginibacter</taxon>
    </lineage>
</organism>
<dbReference type="Proteomes" id="UP000250557">
    <property type="component" value="Chromosome"/>
</dbReference>
<dbReference type="EMBL" id="CP071880">
    <property type="protein sequence ID" value="QTE47453.1"/>
    <property type="molecule type" value="Genomic_DNA"/>
</dbReference>
<dbReference type="SMART" id="SM00342">
    <property type="entry name" value="HTH_ARAC"/>
    <property type="match status" value="1"/>
</dbReference>
<gene>
    <name evidence="5" type="ORF">DIU31_009695</name>
    <name evidence="6" type="ORF">J3L21_17940</name>
</gene>
<dbReference type="SUPFAM" id="SSF46689">
    <property type="entry name" value="Homeodomain-like"/>
    <property type="match status" value="1"/>
</dbReference>
<dbReference type="EMBL" id="CP043451">
    <property type="protein sequence ID" value="QEM03771.1"/>
    <property type="molecule type" value="Genomic_DNA"/>
</dbReference>
<dbReference type="InterPro" id="IPR020449">
    <property type="entry name" value="Tscrpt_reg_AraC-type_HTH"/>
</dbReference>
<dbReference type="Gene3D" id="1.10.10.60">
    <property type="entry name" value="Homeodomain-like"/>
    <property type="match status" value="2"/>
</dbReference>
<dbReference type="InterPro" id="IPR009057">
    <property type="entry name" value="Homeodomain-like_sf"/>
</dbReference>
<dbReference type="GO" id="GO:0003700">
    <property type="term" value="F:DNA-binding transcription factor activity"/>
    <property type="evidence" value="ECO:0007669"/>
    <property type="project" value="InterPro"/>
</dbReference>